<sequence length="114" mass="11905">MTLSLNRTAHLGVLATAFAYTTLTFGALVTPTVVEAKPSNGPFYTAELAQPAAERTVIAGGVAWTCADTTCVGTKGTSRPLRVCRELNRDLGEVVSFTAKGEALEADKLAQCNG</sequence>
<gene>
    <name evidence="1" type="ORF">GRI42_09575</name>
</gene>
<proteinExistence type="predicted"/>
<dbReference type="AlphaFoldDB" id="A0A844Y1Y4"/>
<accession>A0A844Y1Y4</accession>
<evidence type="ECO:0000313" key="1">
    <source>
        <dbReference type="EMBL" id="MXO51549.1"/>
    </source>
</evidence>
<keyword evidence="2" id="KW-1185">Reference proteome</keyword>
<dbReference type="Pfam" id="PF26624">
    <property type="entry name" value="DUF8200"/>
    <property type="match status" value="1"/>
</dbReference>
<dbReference type="EMBL" id="WTYF01000004">
    <property type="protein sequence ID" value="MXO51549.1"/>
    <property type="molecule type" value="Genomic_DNA"/>
</dbReference>
<protein>
    <submittedName>
        <fullName evidence="1">Uncharacterized protein</fullName>
    </submittedName>
</protein>
<dbReference type="Proteomes" id="UP000444185">
    <property type="component" value="Unassembled WGS sequence"/>
</dbReference>
<comment type="caution">
    <text evidence="1">The sequence shown here is derived from an EMBL/GenBank/DDBJ whole genome shotgun (WGS) entry which is preliminary data.</text>
</comment>
<dbReference type="RefSeq" id="WP_160608275.1">
    <property type="nucleotide sequence ID" value="NZ_JAHVHS010000005.1"/>
</dbReference>
<dbReference type="NCBIfam" id="NF047636">
    <property type="entry name" value="CC_3452_fam"/>
    <property type="match status" value="1"/>
</dbReference>
<dbReference type="InterPro" id="IPR058513">
    <property type="entry name" value="DUF8200"/>
</dbReference>
<name>A0A844Y1Y4_9SPHN</name>
<reference evidence="1 2" key="1">
    <citation type="submission" date="2019-12" db="EMBL/GenBank/DDBJ databases">
        <title>Genomic-based taxomic classification of the family Erythrobacteraceae.</title>
        <authorList>
            <person name="Xu L."/>
        </authorList>
    </citation>
    <scope>NUCLEOTIDE SEQUENCE [LARGE SCALE GENOMIC DNA]</scope>
    <source>
        <strain evidence="1 2">DSM 16225</strain>
    </source>
</reference>
<dbReference type="OrthoDB" id="7594837at2"/>
<evidence type="ECO:0000313" key="2">
    <source>
        <dbReference type="Proteomes" id="UP000444185"/>
    </source>
</evidence>
<organism evidence="1 2">
    <name type="scientific">Qipengyuania gaetbuli</name>
    <dbReference type="NCBI Taxonomy" id="266952"/>
    <lineage>
        <taxon>Bacteria</taxon>
        <taxon>Pseudomonadati</taxon>
        <taxon>Pseudomonadota</taxon>
        <taxon>Alphaproteobacteria</taxon>
        <taxon>Sphingomonadales</taxon>
        <taxon>Erythrobacteraceae</taxon>
        <taxon>Qipengyuania</taxon>
    </lineage>
</organism>
<dbReference type="InterPro" id="IPR058067">
    <property type="entry name" value="CC_3452-like"/>
</dbReference>